<dbReference type="Gene3D" id="2.30.42.10">
    <property type="match status" value="1"/>
</dbReference>
<dbReference type="NCBIfam" id="NF047558">
    <property type="entry name" value="TPR_END_plus"/>
    <property type="match status" value="1"/>
</dbReference>
<evidence type="ECO:0000256" key="3">
    <source>
        <dbReference type="ARBA" id="ARBA00022475"/>
    </source>
</evidence>
<dbReference type="PROSITE" id="PS00108">
    <property type="entry name" value="PROTEIN_KINASE_ST"/>
    <property type="match status" value="1"/>
</dbReference>
<dbReference type="InterPro" id="IPR011009">
    <property type="entry name" value="Kinase-like_dom_sf"/>
</dbReference>
<keyword evidence="4" id="KW-0723">Serine/threonine-protein kinase</keyword>
<keyword evidence="3" id="KW-1003">Cell membrane</keyword>
<dbReference type="Gene3D" id="1.25.40.10">
    <property type="entry name" value="Tetratricopeptide repeat domain"/>
    <property type="match status" value="1"/>
</dbReference>
<feature type="region of interest" description="Disordered" evidence="11">
    <location>
        <begin position="1"/>
        <end position="23"/>
    </location>
</feature>
<keyword evidence="3" id="KW-0472">Membrane</keyword>
<dbReference type="InterPro" id="IPR000719">
    <property type="entry name" value="Prot_kinase_dom"/>
</dbReference>
<keyword evidence="9 10" id="KW-0067">ATP-binding</keyword>
<dbReference type="Proteomes" id="UP001189624">
    <property type="component" value="Chromosome 3"/>
</dbReference>
<feature type="compositionally biased region" description="Acidic residues" evidence="11">
    <location>
        <begin position="416"/>
        <end position="427"/>
    </location>
</feature>
<dbReference type="SUPFAM" id="SSF48452">
    <property type="entry name" value="TPR-like"/>
    <property type="match status" value="1"/>
</dbReference>
<dbReference type="InterPro" id="IPR050823">
    <property type="entry name" value="Plant_Ser_Thr_Prot_Kinase"/>
</dbReference>
<keyword evidence="15" id="KW-1185">Reference proteome</keyword>
<dbReference type="InterPro" id="IPR001478">
    <property type="entry name" value="PDZ"/>
</dbReference>
<evidence type="ECO:0000256" key="10">
    <source>
        <dbReference type="PROSITE-ProRule" id="PRU10141"/>
    </source>
</evidence>
<dbReference type="InterPro" id="IPR036034">
    <property type="entry name" value="PDZ_sf"/>
</dbReference>
<dbReference type="Gramene" id="rna-AYBTSS11_LOCUS8519">
    <property type="protein sequence ID" value="CAJ1938353.1"/>
    <property type="gene ID" value="gene-AYBTSS11_LOCUS8519"/>
</dbReference>
<dbReference type="CDD" id="cd00136">
    <property type="entry name" value="PDZ_canonical"/>
    <property type="match status" value="1"/>
</dbReference>
<dbReference type="GO" id="GO:0005524">
    <property type="term" value="F:ATP binding"/>
    <property type="evidence" value="ECO:0007669"/>
    <property type="project" value="UniProtKB-UniRule"/>
</dbReference>
<evidence type="ECO:0000256" key="9">
    <source>
        <dbReference type="ARBA" id="ARBA00022840"/>
    </source>
</evidence>
<organism evidence="14 15">
    <name type="scientific">Sphenostylis stenocarpa</name>
    <dbReference type="NCBI Taxonomy" id="92480"/>
    <lineage>
        <taxon>Eukaryota</taxon>
        <taxon>Viridiplantae</taxon>
        <taxon>Streptophyta</taxon>
        <taxon>Embryophyta</taxon>
        <taxon>Tracheophyta</taxon>
        <taxon>Spermatophyta</taxon>
        <taxon>Magnoliopsida</taxon>
        <taxon>eudicotyledons</taxon>
        <taxon>Gunneridae</taxon>
        <taxon>Pentapetalae</taxon>
        <taxon>rosids</taxon>
        <taxon>fabids</taxon>
        <taxon>Fabales</taxon>
        <taxon>Fabaceae</taxon>
        <taxon>Papilionoideae</taxon>
        <taxon>50 kb inversion clade</taxon>
        <taxon>NPAAA clade</taxon>
        <taxon>indigoferoid/millettioid clade</taxon>
        <taxon>Phaseoleae</taxon>
        <taxon>Sphenostylis</taxon>
    </lineage>
</organism>
<dbReference type="GO" id="GO:0006952">
    <property type="term" value="P:defense response"/>
    <property type="evidence" value="ECO:0007669"/>
    <property type="project" value="UniProtKB-KW"/>
</dbReference>
<dbReference type="FunFam" id="1.10.510.10:FF:000258">
    <property type="entry name" value="Probable serine/threonine-protein kinase PBL8"/>
    <property type="match status" value="1"/>
</dbReference>
<dbReference type="CDD" id="cd14066">
    <property type="entry name" value="STKc_IRAK"/>
    <property type="match status" value="1"/>
</dbReference>
<evidence type="ECO:0000256" key="7">
    <source>
        <dbReference type="ARBA" id="ARBA00022777"/>
    </source>
</evidence>
<dbReference type="GO" id="GO:0004674">
    <property type="term" value="F:protein serine/threonine kinase activity"/>
    <property type="evidence" value="ECO:0007669"/>
    <property type="project" value="UniProtKB-KW"/>
</dbReference>
<dbReference type="SUPFAM" id="SSF56112">
    <property type="entry name" value="Protein kinase-like (PK-like)"/>
    <property type="match status" value="1"/>
</dbReference>
<evidence type="ECO:0000256" key="1">
    <source>
        <dbReference type="ARBA" id="ARBA00004236"/>
    </source>
</evidence>
<reference evidence="14" key="1">
    <citation type="submission" date="2023-10" db="EMBL/GenBank/DDBJ databases">
        <authorList>
            <person name="Domelevo Entfellner J.-B."/>
        </authorList>
    </citation>
    <scope>NUCLEOTIDE SEQUENCE</scope>
</reference>
<evidence type="ECO:0000256" key="11">
    <source>
        <dbReference type="SAM" id="MobiDB-lite"/>
    </source>
</evidence>
<keyword evidence="6 10" id="KW-0547">Nucleotide-binding</keyword>
<dbReference type="Pfam" id="PF07714">
    <property type="entry name" value="PK_Tyr_Ser-Thr"/>
    <property type="match status" value="1"/>
</dbReference>
<feature type="domain" description="PDZ" evidence="13">
    <location>
        <begin position="436"/>
        <end position="475"/>
    </location>
</feature>
<evidence type="ECO:0000256" key="4">
    <source>
        <dbReference type="ARBA" id="ARBA00022527"/>
    </source>
</evidence>
<comment type="subcellular location">
    <subcellularLocation>
        <location evidence="1">Cell membrane</location>
    </subcellularLocation>
</comment>
<feature type="non-terminal residue" evidence="14">
    <location>
        <position position="1"/>
    </location>
</feature>
<dbReference type="SUPFAM" id="SSF50156">
    <property type="entry name" value="PDZ domain-like"/>
    <property type="match status" value="1"/>
</dbReference>
<dbReference type="InterPro" id="IPR017441">
    <property type="entry name" value="Protein_kinase_ATP_BS"/>
</dbReference>
<evidence type="ECO:0000256" key="6">
    <source>
        <dbReference type="ARBA" id="ARBA00022741"/>
    </source>
</evidence>
<accession>A0AA86VEX4</accession>
<feature type="binding site" evidence="10">
    <location>
        <position position="84"/>
    </location>
    <ligand>
        <name>ATP</name>
        <dbReference type="ChEBI" id="CHEBI:30616"/>
    </ligand>
</feature>
<evidence type="ECO:0000313" key="14">
    <source>
        <dbReference type="EMBL" id="CAJ1938353.1"/>
    </source>
</evidence>
<name>A0AA86VEX4_9FABA</name>
<dbReference type="Gene3D" id="1.10.510.10">
    <property type="entry name" value="Transferase(Phosphotransferase) domain 1"/>
    <property type="match status" value="1"/>
</dbReference>
<keyword evidence="5" id="KW-0808">Transferase</keyword>
<feature type="region of interest" description="Disordered" evidence="11">
    <location>
        <begin position="407"/>
        <end position="427"/>
    </location>
</feature>
<evidence type="ECO:0000259" key="13">
    <source>
        <dbReference type="PROSITE" id="PS50106"/>
    </source>
</evidence>
<proteinExistence type="predicted"/>
<dbReference type="PROSITE" id="PS50106">
    <property type="entry name" value="PDZ"/>
    <property type="match status" value="1"/>
</dbReference>
<dbReference type="Gene3D" id="3.30.200.20">
    <property type="entry name" value="Phosphorylase Kinase, domain 1"/>
    <property type="match status" value="1"/>
</dbReference>
<dbReference type="PANTHER" id="PTHR45621">
    <property type="entry name" value="OS01G0588500 PROTEIN-RELATED"/>
    <property type="match status" value="1"/>
</dbReference>
<evidence type="ECO:0000256" key="2">
    <source>
        <dbReference type="ARBA" id="ARBA00012513"/>
    </source>
</evidence>
<dbReference type="InterPro" id="IPR008271">
    <property type="entry name" value="Ser/Thr_kinase_AS"/>
</dbReference>
<protein>
    <recommendedName>
        <fullName evidence="2">non-specific serine/threonine protein kinase</fullName>
        <ecNumber evidence="2">2.7.11.1</ecNumber>
    </recommendedName>
</protein>
<dbReference type="InterPro" id="IPR001245">
    <property type="entry name" value="Ser-Thr/Tyr_kinase_cat_dom"/>
</dbReference>
<keyword evidence="7" id="KW-0418">Kinase</keyword>
<evidence type="ECO:0000256" key="8">
    <source>
        <dbReference type="ARBA" id="ARBA00022821"/>
    </source>
</evidence>
<dbReference type="GO" id="GO:0005886">
    <property type="term" value="C:plasma membrane"/>
    <property type="evidence" value="ECO:0007669"/>
    <property type="project" value="UniProtKB-SubCell"/>
</dbReference>
<evidence type="ECO:0000256" key="5">
    <source>
        <dbReference type="ARBA" id="ARBA00022679"/>
    </source>
</evidence>
<dbReference type="InterPro" id="IPR011990">
    <property type="entry name" value="TPR-like_helical_dom_sf"/>
</dbReference>
<keyword evidence="8" id="KW-0611">Plant defense</keyword>
<gene>
    <name evidence="14" type="ORF">AYBTSS11_LOCUS8519</name>
</gene>
<evidence type="ECO:0000313" key="15">
    <source>
        <dbReference type="Proteomes" id="UP001189624"/>
    </source>
</evidence>
<evidence type="ECO:0000259" key="12">
    <source>
        <dbReference type="PROSITE" id="PS50011"/>
    </source>
</evidence>
<dbReference type="EC" id="2.7.11.1" evidence="2"/>
<dbReference type="PROSITE" id="PS00107">
    <property type="entry name" value="PROTEIN_KINASE_ATP"/>
    <property type="match status" value="1"/>
</dbReference>
<dbReference type="EMBL" id="OY731400">
    <property type="protein sequence ID" value="CAJ1938353.1"/>
    <property type="molecule type" value="Genomic_DNA"/>
</dbReference>
<dbReference type="PROSITE" id="PS50011">
    <property type="entry name" value="PROTEIN_KINASE_DOM"/>
    <property type="match status" value="1"/>
</dbReference>
<dbReference type="FunFam" id="3.30.200.20:FF:000228">
    <property type="entry name" value="Serine/threonine-protein kinase BIK1"/>
    <property type="match status" value="1"/>
</dbReference>
<dbReference type="AlphaFoldDB" id="A0AA86VEX4"/>
<sequence length="675" mass="75858">QNQVTKQRNDHDSKLPSNPAEVEDLRRDSAANPLIVFTYDELKIITANFRPDRVLGGGGFGSVYKGFISEELRQGLPTLAVAVKVHDGDNSHQGHREWLAEVIFLGQLSHPNLVKLVGYCCEDEHRVLIYEYMSRGSVEHNLFSKILLPMPWSIRMKIAFGAAKGLAFLHEAEKPVIYRDFKTSNILLDQDYNAKLSDFGLAKDGPVGDKSHVSTRVMGTYGYAAPEYIMTGHLTPRSDVYSFGVVLLELLTGRKSLDKLRPAREQNLAEWALPLLKEKKKFLNIIDPRLDGDYPIKAVHKAAMLAYHCLNRNPKARPLMRDIVDSLEPLQAHTEVSIGKTLTIISEVPESVTLPRTTQIHPTLFSSSTKFFSSRSPSYWGVSFCFSNTLLSRPLLFAVKASSGVGSEASKQESDRSEEEEEEPYEEYEVEIEQPFGLKFAKGRDGGTYIDAIAPGGSADKAGVFTVGDKVLATSAVFGTEIWPAAEYGRTMYTIRQRIGPLLMKMQKRYGKSIDSGGELTEKEIIRAERNSGVISNRVREIQMQNALRKREQKERRERDLREGLQLYKNGKYEEARERFESILGSKPEPEETAVASYNVACCYSKLNQIQAALSSLEEALNSGFEDFKRLKTDPDLANVRKSEEFDPLLKRFDESFINENAINAIKSLFGFGKK</sequence>
<feature type="domain" description="Protein kinase" evidence="12">
    <location>
        <begin position="49"/>
        <end position="336"/>
    </location>
</feature>